<dbReference type="PANTHER" id="PTHR43692">
    <property type="entry name" value="UDP-N-ACETYLMURAMOYLALANINE--D-GLUTAMATE LIGASE"/>
    <property type="match status" value="1"/>
</dbReference>
<evidence type="ECO:0000256" key="3">
    <source>
        <dbReference type="ARBA" id="ARBA00022490"/>
    </source>
</evidence>
<dbReference type="GO" id="GO:0071555">
    <property type="term" value="P:cell wall organization"/>
    <property type="evidence" value="ECO:0007669"/>
    <property type="project" value="UniProtKB-KW"/>
</dbReference>
<comment type="caution">
    <text evidence="11">The sequence shown here is derived from an EMBL/GenBank/DDBJ whole genome shotgun (WGS) entry which is preliminary data.</text>
</comment>
<evidence type="ECO:0000256" key="4">
    <source>
        <dbReference type="ARBA" id="ARBA00022598"/>
    </source>
</evidence>
<dbReference type="AlphaFoldDB" id="A0A081NE89"/>
<keyword evidence="7 8" id="KW-0133">Cell shape</keyword>
<dbReference type="HAMAP" id="MF_00639">
    <property type="entry name" value="MurD"/>
    <property type="match status" value="1"/>
</dbReference>
<comment type="subcellular location">
    <subcellularLocation>
        <location evidence="1 7 8">Cytoplasm</location>
    </subcellularLocation>
</comment>
<feature type="domain" description="Mur ligase C-terminal" evidence="9">
    <location>
        <begin position="310"/>
        <end position="426"/>
    </location>
</feature>
<comment type="pathway">
    <text evidence="2 7 8">Cell wall biogenesis; peptidoglycan biosynthesis.</text>
</comment>
<dbReference type="SUPFAM" id="SSF51984">
    <property type="entry name" value="MurCD N-terminal domain"/>
    <property type="match status" value="1"/>
</dbReference>
<dbReference type="InterPro" id="IPR036565">
    <property type="entry name" value="Mur-like_cat_sf"/>
</dbReference>
<evidence type="ECO:0000256" key="2">
    <source>
        <dbReference type="ARBA" id="ARBA00004752"/>
    </source>
</evidence>
<dbReference type="PANTHER" id="PTHR43692:SF1">
    <property type="entry name" value="UDP-N-ACETYLMURAMOYLALANINE--D-GLUTAMATE LIGASE"/>
    <property type="match status" value="1"/>
</dbReference>
<dbReference type="Pfam" id="PF02875">
    <property type="entry name" value="Mur_ligase_C"/>
    <property type="match status" value="1"/>
</dbReference>
<dbReference type="EC" id="6.3.2.9" evidence="7 8"/>
<dbReference type="UniPathway" id="UPA00219"/>
<dbReference type="GO" id="GO:0008764">
    <property type="term" value="F:UDP-N-acetylmuramoylalanine-D-glutamate ligase activity"/>
    <property type="evidence" value="ECO:0007669"/>
    <property type="project" value="UniProtKB-UniRule"/>
</dbReference>
<dbReference type="Pfam" id="PF21799">
    <property type="entry name" value="MurD-like_N"/>
    <property type="match status" value="1"/>
</dbReference>
<feature type="binding site" evidence="7">
    <location>
        <begin position="117"/>
        <end position="123"/>
    </location>
    <ligand>
        <name>ATP</name>
        <dbReference type="ChEBI" id="CHEBI:30616"/>
    </ligand>
</feature>
<dbReference type="RefSeq" id="WP_034838844.1">
    <property type="nucleotide sequence ID" value="NZ_JOKH01000004.1"/>
</dbReference>
<evidence type="ECO:0000259" key="10">
    <source>
        <dbReference type="Pfam" id="PF08245"/>
    </source>
</evidence>
<dbReference type="InterPro" id="IPR004101">
    <property type="entry name" value="Mur_ligase_C"/>
</dbReference>
<dbReference type="Gene3D" id="3.40.50.720">
    <property type="entry name" value="NAD(P)-binding Rossmann-like Domain"/>
    <property type="match status" value="1"/>
</dbReference>
<evidence type="ECO:0000256" key="6">
    <source>
        <dbReference type="ARBA" id="ARBA00022840"/>
    </source>
</evidence>
<evidence type="ECO:0000256" key="5">
    <source>
        <dbReference type="ARBA" id="ARBA00022741"/>
    </source>
</evidence>
<feature type="domain" description="Mur ligase central" evidence="10">
    <location>
        <begin position="115"/>
        <end position="287"/>
    </location>
</feature>
<dbReference type="InterPro" id="IPR013221">
    <property type="entry name" value="Mur_ligase_cen"/>
</dbReference>
<keyword evidence="12" id="KW-1185">Reference proteome</keyword>
<dbReference type="EMBL" id="JOKH01000004">
    <property type="protein sequence ID" value="KEQ16762.1"/>
    <property type="molecule type" value="Genomic_DNA"/>
</dbReference>
<gene>
    <name evidence="7 11" type="primary">murD</name>
    <name evidence="11" type="ORF">GZ78_18930</name>
</gene>
<comment type="catalytic activity">
    <reaction evidence="7 8">
        <text>UDP-N-acetyl-alpha-D-muramoyl-L-alanine + D-glutamate + ATP = UDP-N-acetyl-alpha-D-muramoyl-L-alanyl-D-glutamate + ADP + phosphate + H(+)</text>
        <dbReference type="Rhea" id="RHEA:16429"/>
        <dbReference type="ChEBI" id="CHEBI:15378"/>
        <dbReference type="ChEBI" id="CHEBI:29986"/>
        <dbReference type="ChEBI" id="CHEBI:30616"/>
        <dbReference type="ChEBI" id="CHEBI:43474"/>
        <dbReference type="ChEBI" id="CHEBI:83898"/>
        <dbReference type="ChEBI" id="CHEBI:83900"/>
        <dbReference type="ChEBI" id="CHEBI:456216"/>
        <dbReference type="EC" id="6.3.2.9"/>
    </reaction>
</comment>
<protein>
    <recommendedName>
        <fullName evidence="7 8">UDP-N-acetylmuramoylalanine--D-glutamate ligase</fullName>
        <ecNumber evidence="7 8">6.3.2.9</ecNumber>
    </recommendedName>
    <alternativeName>
        <fullName evidence="7">D-glutamic acid-adding enzyme</fullName>
    </alternativeName>
    <alternativeName>
        <fullName evidence="7">UDP-N-acetylmuramoyl-L-alanyl-D-glutamate synthetase</fullName>
    </alternativeName>
</protein>
<dbReference type="Gene3D" id="3.40.1190.10">
    <property type="entry name" value="Mur-like, catalytic domain"/>
    <property type="match status" value="1"/>
</dbReference>
<keyword evidence="4 7" id="KW-0436">Ligase</keyword>
<proteinExistence type="inferred from homology"/>
<name>A0A081NE89_9GAMM</name>
<evidence type="ECO:0000259" key="9">
    <source>
        <dbReference type="Pfam" id="PF02875"/>
    </source>
</evidence>
<evidence type="ECO:0000256" key="8">
    <source>
        <dbReference type="RuleBase" id="RU003664"/>
    </source>
</evidence>
<evidence type="ECO:0000256" key="7">
    <source>
        <dbReference type="HAMAP-Rule" id="MF_00639"/>
    </source>
</evidence>
<dbReference type="GO" id="GO:0009252">
    <property type="term" value="P:peptidoglycan biosynthetic process"/>
    <property type="evidence" value="ECO:0007669"/>
    <property type="project" value="UniProtKB-UniRule"/>
</dbReference>
<reference evidence="11 12" key="1">
    <citation type="submission" date="2014-06" db="EMBL/GenBank/DDBJ databases">
        <title>Whole Genome Sequences of Three Symbiotic Endozoicomonas Bacteria.</title>
        <authorList>
            <person name="Neave M.J."/>
            <person name="Apprill A."/>
            <person name="Voolstra C.R."/>
        </authorList>
    </citation>
    <scope>NUCLEOTIDE SEQUENCE [LARGE SCALE GENOMIC DNA]</scope>
    <source>
        <strain evidence="11 12">DSM 25634</strain>
    </source>
</reference>
<dbReference type="GO" id="GO:0005524">
    <property type="term" value="F:ATP binding"/>
    <property type="evidence" value="ECO:0007669"/>
    <property type="project" value="UniProtKB-UniRule"/>
</dbReference>
<dbReference type="SUPFAM" id="SSF53623">
    <property type="entry name" value="MurD-like peptide ligases, catalytic domain"/>
    <property type="match status" value="1"/>
</dbReference>
<sequence length="451" mass="48094">MSALISSNRTRVVVGLGKTGLSCVRFLAERQRSFKVMDTRENPPGIDELRASFPDIPVHLGGLNSDWLLEADELILSPGIALSTPEIAEAVNKGAEAVGDIELFCREVDKPVVAITGSNGKSTVTTLLGEMAEEAGLSVAVGGNIGTPALELLEREGVDLYILELSSFQLETTHSLRAAAATVLNVSPDHMDRYASMMDYHKAKQRIYRGCKHAVYNKQDALTVPLLPQATPATAFTSGKPDLHDYGLIDDDEGTWLCKGVERLLNTAAMKLPGRHNQMNALAALALGDTVGIPMAPMLSALTQFEGLAHRCQWVAEKNGVVWINDSKATNVGASVAAIEGLGETLSGKVVLIAGGDGKGADFNQLKQPLKKYGREVVLVGRDAADIAAAVNEVIPVQHSEDLAAAIERACEVSEKGDAVLLAPACASFDMFKSFEHRGDVFAGLVRERLA</sequence>
<evidence type="ECO:0000256" key="1">
    <source>
        <dbReference type="ARBA" id="ARBA00004496"/>
    </source>
</evidence>
<keyword evidence="3 7" id="KW-0963">Cytoplasm</keyword>
<keyword evidence="6 7" id="KW-0067">ATP-binding</keyword>
<dbReference type="Pfam" id="PF08245">
    <property type="entry name" value="Mur_ligase_M"/>
    <property type="match status" value="1"/>
</dbReference>
<dbReference type="STRING" id="1137799.GZ78_18930"/>
<evidence type="ECO:0000313" key="11">
    <source>
        <dbReference type="EMBL" id="KEQ16762.1"/>
    </source>
</evidence>
<dbReference type="InterPro" id="IPR005762">
    <property type="entry name" value="MurD"/>
</dbReference>
<organism evidence="11 12">
    <name type="scientific">Endozoicomonas numazuensis</name>
    <dbReference type="NCBI Taxonomy" id="1137799"/>
    <lineage>
        <taxon>Bacteria</taxon>
        <taxon>Pseudomonadati</taxon>
        <taxon>Pseudomonadota</taxon>
        <taxon>Gammaproteobacteria</taxon>
        <taxon>Oceanospirillales</taxon>
        <taxon>Endozoicomonadaceae</taxon>
        <taxon>Endozoicomonas</taxon>
    </lineage>
</organism>
<dbReference type="eggNOG" id="COG0771">
    <property type="taxonomic scope" value="Bacteria"/>
</dbReference>
<comment type="similarity">
    <text evidence="7">Belongs to the MurCDEF family.</text>
</comment>
<dbReference type="SUPFAM" id="SSF53244">
    <property type="entry name" value="MurD-like peptide ligases, peptide-binding domain"/>
    <property type="match status" value="1"/>
</dbReference>
<dbReference type="Proteomes" id="UP000028073">
    <property type="component" value="Unassembled WGS sequence"/>
</dbReference>
<dbReference type="GO" id="GO:0008360">
    <property type="term" value="P:regulation of cell shape"/>
    <property type="evidence" value="ECO:0007669"/>
    <property type="project" value="UniProtKB-KW"/>
</dbReference>
<accession>A0A081NE89</accession>
<keyword evidence="5 7" id="KW-0547">Nucleotide-binding</keyword>
<dbReference type="Gene3D" id="3.90.190.20">
    <property type="entry name" value="Mur ligase, C-terminal domain"/>
    <property type="match status" value="1"/>
</dbReference>
<keyword evidence="7 8" id="KW-0573">Peptidoglycan synthesis</keyword>
<dbReference type="GO" id="GO:0005737">
    <property type="term" value="C:cytoplasm"/>
    <property type="evidence" value="ECO:0007669"/>
    <property type="project" value="UniProtKB-SubCell"/>
</dbReference>
<dbReference type="GO" id="GO:0051301">
    <property type="term" value="P:cell division"/>
    <property type="evidence" value="ECO:0007669"/>
    <property type="project" value="UniProtKB-KW"/>
</dbReference>
<evidence type="ECO:0000313" key="12">
    <source>
        <dbReference type="Proteomes" id="UP000028073"/>
    </source>
</evidence>
<keyword evidence="7 8" id="KW-0131">Cell cycle</keyword>
<dbReference type="InterPro" id="IPR036615">
    <property type="entry name" value="Mur_ligase_C_dom_sf"/>
</dbReference>
<keyword evidence="7 8" id="KW-0132">Cell division</keyword>
<keyword evidence="7 8" id="KW-0961">Cell wall biogenesis/degradation</keyword>
<dbReference type="NCBIfam" id="TIGR01087">
    <property type="entry name" value="murD"/>
    <property type="match status" value="1"/>
</dbReference>
<comment type="function">
    <text evidence="7 8">Cell wall formation. Catalyzes the addition of glutamate to the nucleotide precursor UDP-N-acetylmuramoyl-L-alanine (UMA).</text>
</comment>